<comment type="caution">
    <text evidence="1">The sequence shown here is derived from an EMBL/GenBank/DDBJ whole genome shotgun (WGS) entry which is preliminary data.</text>
</comment>
<dbReference type="Proteomes" id="UP000588369">
    <property type="component" value="Unassembled WGS sequence"/>
</dbReference>
<dbReference type="RefSeq" id="WP_168984336.1">
    <property type="nucleotide sequence ID" value="NZ_JABAGI010000008.1"/>
</dbReference>
<organism evidence="1 2">
    <name type="scientific">Bifidobacterium thermophilum</name>
    <dbReference type="NCBI Taxonomy" id="33905"/>
    <lineage>
        <taxon>Bacteria</taxon>
        <taxon>Bacillati</taxon>
        <taxon>Actinomycetota</taxon>
        <taxon>Actinomycetes</taxon>
        <taxon>Bifidobacteriales</taxon>
        <taxon>Bifidobacteriaceae</taxon>
        <taxon>Bifidobacterium</taxon>
    </lineage>
</organism>
<proteinExistence type="predicted"/>
<protein>
    <submittedName>
        <fullName evidence="1">Uncharacterized protein</fullName>
    </submittedName>
</protein>
<sequence length="89" mass="9312">MPTIPRVVSRYATSAIGEMASALPVISPASPALVVNAAAYSLPKTAVFQATRRSVSDIGGLSRSYVMRSGAMKSTSGIARHGTYGLRRN</sequence>
<reference evidence="1 2" key="1">
    <citation type="submission" date="2020-04" db="EMBL/GenBank/DDBJ databases">
        <authorList>
            <person name="Hitch T.C.A."/>
            <person name="Wylensek D."/>
            <person name="Clavel T."/>
        </authorList>
    </citation>
    <scope>NUCLEOTIDE SEQUENCE [LARGE SCALE GENOMIC DNA]</scope>
    <source>
        <strain evidence="1 2">BSM-130-P53-3C</strain>
    </source>
</reference>
<dbReference type="AlphaFoldDB" id="A0A7X9NSI1"/>
<evidence type="ECO:0000313" key="1">
    <source>
        <dbReference type="EMBL" id="NME62429.1"/>
    </source>
</evidence>
<evidence type="ECO:0000313" key="2">
    <source>
        <dbReference type="Proteomes" id="UP000588369"/>
    </source>
</evidence>
<accession>A0A7X9NSI1</accession>
<name>A0A7X9NSI1_9BIFI</name>
<dbReference type="EMBL" id="JABAGI010000008">
    <property type="protein sequence ID" value="NME62429.1"/>
    <property type="molecule type" value="Genomic_DNA"/>
</dbReference>
<gene>
    <name evidence="1" type="ORF">HF844_06415</name>
</gene>